<dbReference type="GO" id="GO:0008441">
    <property type="term" value="F:3'(2'),5'-bisphosphate nucleotidase activity"/>
    <property type="evidence" value="ECO:0007669"/>
    <property type="project" value="UniProtKB-EC"/>
</dbReference>
<proteinExistence type="inferred from homology"/>
<organism evidence="4 5">
    <name type="scientific">Carpediemonas membranifera</name>
    <dbReference type="NCBI Taxonomy" id="201153"/>
    <lineage>
        <taxon>Eukaryota</taxon>
        <taxon>Metamonada</taxon>
        <taxon>Carpediemonas-like organisms</taxon>
        <taxon>Carpediemonas</taxon>
    </lineage>
</organism>
<dbReference type="Proteomes" id="UP000717585">
    <property type="component" value="Unassembled WGS sequence"/>
</dbReference>
<keyword evidence="5" id="KW-1185">Reference proteome</keyword>
<reference evidence="4" key="1">
    <citation type="submission" date="2021-05" db="EMBL/GenBank/DDBJ databases">
        <title>A free-living protist that lacks canonical eukaryotic 1 DNA replication and segregation systems.</title>
        <authorList>
            <person name="Salas-Leiva D.E."/>
            <person name="Tromer E.C."/>
            <person name="Curtis B.A."/>
            <person name="Jerlstrom-Hultqvist J."/>
            <person name="Kolisko M."/>
            <person name="Yi Z."/>
            <person name="Salas-Leiva J.S."/>
            <person name="Gallot-Lavallee L."/>
            <person name="Kops G.J.P.L."/>
            <person name="Archibald J.M."/>
            <person name="Simpson A.G.B."/>
            <person name="Roger A.J."/>
        </authorList>
    </citation>
    <scope>NUCLEOTIDE SEQUENCE</scope>
    <source>
        <strain evidence="4">BICM</strain>
    </source>
</reference>
<dbReference type="InterPro" id="IPR050725">
    <property type="entry name" value="CysQ/Inositol_MonoPase"/>
</dbReference>
<accession>A0A8J6E2Q2</accession>
<dbReference type="PANTHER" id="PTHR43028:SF5">
    <property type="entry name" value="3'(2'),5'-BISPHOSPHATE NUCLEOTIDASE 1"/>
    <property type="match status" value="1"/>
</dbReference>
<dbReference type="EMBL" id="JAHDYR010000012">
    <property type="protein sequence ID" value="KAG9394958.1"/>
    <property type="molecule type" value="Genomic_DNA"/>
</dbReference>
<keyword evidence="3" id="KW-0460">Magnesium</keyword>
<feature type="binding site" evidence="3">
    <location>
        <position position="120"/>
    </location>
    <ligand>
        <name>Mg(2+)</name>
        <dbReference type="ChEBI" id="CHEBI:18420"/>
        <label>1</label>
        <note>catalytic</note>
    </ligand>
</feature>
<sequence length="415" mass="45016">MGQLDCLYNQMSQGRPFITDTLSACIAFLDVTNEIGSSYSLRQMATKTPETTTSFEHLVRLLMGIADEAAKLIFDLRNGHLVEVHDKKPGDPVTVADFCSQYLIISNLRRVFPDIAILAEEDPAEVEEVGQKLQSVLADRLRVQPSDRPLTLPADLASIDVSECVVIIDPIDGTKHFVLDDLPGSIILLGVAYRAQAVAGIMYQLGTGAMVYGVRGGEVHGLGAASTEYSVPVQSNTLPVGDLVKSEGTPIRQCFPGYTFKTPAEIKALDGVKMLATDINWREPMDRMRAAVEPDFIVQTGGTGHKALLFLQGVVDVYAYPMPGPKFWDTCAPAAVASAAGRQLTDCRGREFRYPTPTELKANTEETAGLSGVEKDEYFRHRFGVMGSAVDGMAAMLGPIAADYGCPEHEMGWAH</sequence>
<dbReference type="OrthoDB" id="411145at2759"/>
<feature type="binding site" evidence="3">
    <location>
        <position position="329"/>
    </location>
    <ligand>
        <name>Mg(2+)</name>
        <dbReference type="ChEBI" id="CHEBI:18420"/>
        <label>1</label>
        <note>catalytic</note>
    </ligand>
</feature>
<evidence type="ECO:0000256" key="3">
    <source>
        <dbReference type="PIRSR" id="PIRSR600760-2"/>
    </source>
</evidence>
<dbReference type="Gene3D" id="3.40.190.80">
    <property type="match status" value="1"/>
</dbReference>
<keyword evidence="3" id="KW-0479">Metal-binding</keyword>
<comment type="similarity">
    <text evidence="1">Belongs to the inositol monophosphatase superfamily.</text>
</comment>
<dbReference type="PANTHER" id="PTHR43028">
    <property type="entry name" value="3'(2'),5'-BISPHOSPHATE NUCLEOTIDASE 1"/>
    <property type="match status" value="1"/>
</dbReference>
<feature type="binding site" evidence="3">
    <location>
        <position position="172"/>
    </location>
    <ligand>
        <name>Mg(2+)</name>
        <dbReference type="ChEBI" id="CHEBI:18420"/>
        <label>1</label>
        <note>catalytic</note>
    </ligand>
</feature>
<dbReference type="GO" id="GO:0046872">
    <property type="term" value="F:metal ion binding"/>
    <property type="evidence" value="ECO:0007669"/>
    <property type="project" value="UniProtKB-KW"/>
</dbReference>
<dbReference type="AlphaFoldDB" id="A0A8J6E2Q2"/>
<dbReference type="Pfam" id="PF00459">
    <property type="entry name" value="Inositol_P"/>
    <property type="match status" value="1"/>
</dbReference>
<evidence type="ECO:0000313" key="4">
    <source>
        <dbReference type="EMBL" id="KAG9394958.1"/>
    </source>
</evidence>
<comment type="cofactor">
    <cofactor evidence="3">
        <name>Mg(2+)</name>
        <dbReference type="ChEBI" id="CHEBI:18420"/>
    </cofactor>
</comment>
<comment type="caution">
    <text evidence="4">The sequence shown here is derived from an EMBL/GenBank/DDBJ whole genome shotgun (WGS) entry which is preliminary data.</text>
</comment>
<evidence type="ECO:0000313" key="5">
    <source>
        <dbReference type="Proteomes" id="UP000717585"/>
    </source>
</evidence>
<evidence type="ECO:0000256" key="1">
    <source>
        <dbReference type="ARBA" id="ARBA00009759"/>
    </source>
</evidence>
<name>A0A8J6E2Q2_9EUKA</name>
<feature type="binding site" evidence="3">
    <location>
        <position position="169"/>
    </location>
    <ligand>
        <name>Mg(2+)</name>
        <dbReference type="ChEBI" id="CHEBI:18420"/>
        <label>1</label>
        <note>catalytic</note>
    </ligand>
</feature>
<gene>
    <name evidence="4" type="ORF">J8273_0166</name>
</gene>
<evidence type="ECO:0000256" key="2">
    <source>
        <dbReference type="ARBA" id="ARBA00012633"/>
    </source>
</evidence>
<protein>
    <recommendedName>
        <fullName evidence="2">3'(2'),5'-bisphosphate nucleotidase</fullName>
        <ecNumber evidence="2">3.1.3.7</ecNumber>
    </recommendedName>
</protein>
<feature type="binding site" evidence="3">
    <location>
        <position position="171"/>
    </location>
    <ligand>
        <name>Mg(2+)</name>
        <dbReference type="ChEBI" id="CHEBI:18420"/>
        <label>1</label>
        <note>catalytic</note>
    </ligand>
</feature>
<dbReference type="SUPFAM" id="SSF56655">
    <property type="entry name" value="Carbohydrate phosphatase"/>
    <property type="match status" value="1"/>
</dbReference>
<dbReference type="InterPro" id="IPR000760">
    <property type="entry name" value="Inositol_monophosphatase-like"/>
</dbReference>
<dbReference type="Gene3D" id="3.30.540.10">
    <property type="entry name" value="Fructose-1,6-Bisphosphatase, subunit A, domain 1"/>
    <property type="match status" value="1"/>
</dbReference>
<dbReference type="EC" id="3.1.3.7" evidence="2"/>